<comment type="subcellular location">
    <subcellularLocation>
        <location evidence="1">Cytoplasm</location>
    </subcellularLocation>
</comment>
<feature type="active site" description="Nucleophile" evidence="6">
    <location>
        <position position="10"/>
    </location>
</feature>
<dbReference type="Proteomes" id="UP001319080">
    <property type="component" value="Unassembled WGS sequence"/>
</dbReference>
<dbReference type="InterPro" id="IPR050438">
    <property type="entry name" value="LMW_PTPase"/>
</dbReference>
<dbReference type="Gene3D" id="3.40.50.2300">
    <property type="match status" value="1"/>
</dbReference>
<evidence type="ECO:0000259" key="7">
    <source>
        <dbReference type="SMART" id="SM00226"/>
    </source>
</evidence>
<dbReference type="AlphaFoldDB" id="A0AAP2E1E0"/>
<dbReference type="InterPro" id="IPR023485">
    <property type="entry name" value="Ptyr_pPase"/>
</dbReference>
<evidence type="ECO:0000256" key="3">
    <source>
        <dbReference type="ARBA" id="ARBA00022490"/>
    </source>
</evidence>
<evidence type="ECO:0000256" key="6">
    <source>
        <dbReference type="PIRSR" id="PIRSR617867-1"/>
    </source>
</evidence>
<dbReference type="EMBL" id="JAHESE010000020">
    <property type="protein sequence ID" value="MBT1710208.1"/>
    <property type="molecule type" value="Genomic_DNA"/>
</dbReference>
<evidence type="ECO:0000313" key="8">
    <source>
        <dbReference type="EMBL" id="MBT1710208.1"/>
    </source>
</evidence>
<dbReference type="PANTHER" id="PTHR11717">
    <property type="entry name" value="LOW MOLECULAR WEIGHT PROTEIN TYROSINE PHOSPHATASE"/>
    <property type="match status" value="1"/>
</dbReference>
<dbReference type="GO" id="GO:0005737">
    <property type="term" value="C:cytoplasm"/>
    <property type="evidence" value="ECO:0007669"/>
    <property type="project" value="UniProtKB-SubCell"/>
</dbReference>
<dbReference type="InterPro" id="IPR036196">
    <property type="entry name" value="Ptyr_pPase_sf"/>
</dbReference>
<feature type="domain" description="Phosphotyrosine protein phosphatase I" evidence="7">
    <location>
        <begin position="4"/>
        <end position="153"/>
    </location>
</feature>
<dbReference type="PRINTS" id="PR00719">
    <property type="entry name" value="LMWPTPASE"/>
</dbReference>
<dbReference type="Pfam" id="PF01451">
    <property type="entry name" value="LMWPc"/>
    <property type="match status" value="1"/>
</dbReference>
<evidence type="ECO:0000313" key="9">
    <source>
        <dbReference type="Proteomes" id="UP001319080"/>
    </source>
</evidence>
<dbReference type="InterPro" id="IPR017867">
    <property type="entry name" value="Tyr_phospatase_low_mol_wt"/>
</dbReference>
<evidence type="ECO:0000256" key="1">
    <source>
        <dbReference type="ARBA" id="ARBA00004496"/>
    </source>
</evidence>
<keyword evidence="5" id="KW-0904">Protein phosphatase</keyword>
<dbReference type="FunFam" id="3.40.50.2300:FF:000105">
    <property type="entry name" value="Low molecular weight phosphotyrosine protein"/>
    <property type="match status" value="1"/>
</dbReference>
<gene>
    <name evidence="8" type="ORF">KK062_18320</name>
</gene>
<dbReference type="RefSeq" id="WP_254085785.1">
    <property type="nucleotide sequence ID" value="NZ_JAHESE010000020.1"/>
</dbReference>
<dbReference type="PANTHER" id="PTHR11717:SF7">
    <property type="entry name" value="LOW MOLECULAR WEIGHT PHOSPHOTYROSINE PROTEIN PHOSPHATASE"/>
    <property type="match status" value="1"/>
</dbReference>
<keyword evidence="9" id="KW-1185">Reference proteome</keyword>
<accession>A0AAP2E1E0</accession>
<evidence type="ECO:0000256" key="2">
    <source>
        <dbReference type="ARBA" id="ARBA00011063"/>
    </source>
</evidence>
<comment type="similarity">
    <text evidence="2">Belongs to the low molecular weight phosphotyrosine protein phosphatase family.</text>
</comment>
<name>A0AAP2E1E0_9BACT</name>
<evidence type="ECO:0000256" key="4">
    <source>
        <dbReference type="ARBA" id="ARBA00022801"/>
    </source>
</evidence>
<dbReference type="SUPFAM" id="SSF52788">
    <property type="entry name" value="Phosphotyrosine protein phosphatases I"/>
    <property type="match status" value="1"/>
</dbReference>
<protein>
    <submittedName>
        <fullName evidence="8">Low molecular weight phosphotyrosine protein phosphatase</fullName>
    </submittedName>
</protein>
<dbReference type="SMART" id="SM00226">
    <property type="entry name" value="LMWPc"/>
    <property type="match status" value="1"/>
</dbReference>
<feature type="active site" description="Proton donor" evidence="6">
    <location>
        <position position="127"/>
    </location>
</feature>
<reference evidence="8 9" key="1">
    <citation type="submission" date="2021-05" db="EMBL/GenBank/DDBJ databases">
        <title>A Polyphasic approach of four new species of the genus Ohtaekwangia: Ohtaekwangia histidinii sp. nov., Ohtaekwangia cretensis sp. nov., Ohtaekwangia indiensis sp. nov., Ohtaekwangia reichenbachii sp. nov. from diverse environment.</title>
        <authorList>
            <person name="Octaviana S."/>
        </authorList>
    </citation>
    <scope>NUCLEOTIDE SEQUENCE [LARGE SCALE GENOMIC DNA]</scope>
    <source>
        <strain evidence="8 9">PWU5</strain>
    </source>
</reference>
<evidence type="ECO:0000256" key="5">
    <source>
        <dbReference type="ARBA" id="ARBA00022912"/>
    </source>
</evidence>
<comment type="caution">
    <text evidence="8">The sequence shown here is derived from an EMBL/GenBank/DDBJ whole genome shotgun (WGS) entry which is preliminary data.</text>
</comment>
<feature type="active site" evidence="6">
    <location>
        <position position="16"/>
    </location>
</feature>
<organism evidence="8 9">
    <name type="scientific">Dawidia cretensis</name>
    <dbReference type="NCBI Taxonomy" id="2782350"/>
    <lineage>
        <taxon>Bacteria</taxon>
        <taxon>Pseudomonadati</taxon>
        <taxon>Bacteroidota</taxon>
        <taxon>Cytophagia</taxon>
        <taxon>Cytophagales</taxon>
        <taxon>Chryseotaleaceae</taxon>
        <taxon>Dawidia</taxon>
    </lineage>
</organism>
<keyword evidence="4" id="KW-0378">Hydrolase</keyword>
<dbReference type="GO" id="GO:0004725">
    <property type="term" value="F:protein tyrosine phosphatase activity"/>
    <property type="evidence" value="ECO:0007669"/>
    <property type="project" value="InterPro"/>
</dbReference>
<proteinExistence type="inferred from homology"/>
<sequence length="159" mass="17745">MKRKKVLFVCLGNICRSPLAEAIFKHKIKGTVLEQRVEADSCGTSNYHIGSSPDHRTIANAEKNGVAISHAGRQLCNADFSDYDYILAMDNSNHQNILRVEGSKGYEAKVQLMRNFDPHGKGHEVPDPYYGGEAGFQEVFDILDRSMGVFIEELKKDLA</sequence>
<dbReference type="CDD" id="cd16343">
    <property type="entry name" value="LMWPTP"/>
    <property type="match status" value="1"/>
</dbReference>
<keyword evidence="3" id="KW-0963">Cytoplasm</keyword>